<sequence length="211" mass="24065">MLRAREYNIAAIQEPLQKAVIPKTARDIAILRRNAQKRLNVLLKDLEQTADDLGCIPRTIGQIKDNFIFCVDHQHRWVNVPYRRLATAFLYSAVKAKAGERGLLNEMAIYLFASIEGLEDLLALVEKELIDFNGRKAIASFMPLFPTIRHEFRGKEEILTHLALKLWCTILKRVKRQGWGESFCIIAVSGRGLYTQWEEGVKELGRKGTSG</sequence>
<evidence type="ECO:0000313" key="2">
    <source>
        <dbReference type="Proteomes" id="UP000245464"/>
    </source>
</evidence>
<gene>
    <name evidence="1" type="ORF">PtrM4_093260</name>
</gene>
<organism evidence="1 2">
    <name type="scientific">Pyrenophora tritici-repentis</name>
    <dbReference type="NCBI Taxonomy" id="45151"/>
    <lineage>
        <taxon>Eukaryota</taxon>
        <taxon>Fungi</taxon>
        <taxon>Dikarya</taxon>
        <taxon>Ascomycota</taxon>
        <taxon>Pezizomycotina</taxon>
        <taxon>Dothideomycetes</taxon>
        <taxon>Pleosporomycetidae</taxon>
        <taxon>Pleosporales</taxon>
        <taxon>Pleosporineae</taxon>
        <taxon>Pleosporaceae</taxon>
        <taxon>Pyrenophora</taxon>
    </lineage>
</organism>
<evidence type="ECO:0000313" key="1">
    <source>
        <dbReference type="EMBL" id="KAF7571826.1"/>
    </source>
</evidence>
<dbReference type="Proteomes" id="UP000245464">
    <property type="component" value="Chromosome 4"/>
</dbReference>
<name>A0A834RX08_9PLEO</name>
<protein>
    <submittedName>
        <fullName evidence="1">Uncharacterized protein</fullName>
    </submittedName>
</protein>
<comment type="caution">
    <text evidence="1">The sequence shown here is derived from an EMBL/GenBank/DDBJ whole genome shotgun (WGS) entry which is preliminary data.</text>
</comment>
<dbReference type="EMBL" id="NQIK02000004">
    <property type="protein sequence ID" value="KAF7571826.1"/>
    <property type="molecule type" value="Genomic_DNA"/>
</dbReference>
<proteinExistence type="predicted"/>
<dbReference type="RefSeq" id="XP_001934298.1">
    <property type="nucleotide sequence ID" value="XM_001934263.1"/>
</dbReference>
<dbReference type="KEGG" id="ptrr:6342201"/>
<dbReference type="GeneID" id="6342201"/>
<accession>A0A834RX08</accession>
<reference evidence="1" key="1">
    <citation type="journal article" date="2018" name="BMC Genomics">
        <title>Comparative genomics of the wheat fungal pathogen Pyrenophora tritici-repentis reveals chromosomal variations and genome plasticity.</title>
        <authorList>
            <person name="Moolhuijzen P."/>
            <person name="See P.T."/>
            <person name="Hane J.K."/>
            <person name="Shi G."/>
            <person name="Liu Z."/>
            <person name="Oliver R.P."/>
            <person name="Moffat C.S."/>
        </authorList>
    </citation>
    <scope>NUCLEOTIDE SEQUENCE [LARGE SCALE GENOMIC DNA]</scope>
    <source>
        <strain evidence="1">M4</strain>
    </source>
</reference>
<dbReference type="AlphaFoldDB" id="A0A834RX08"/>